<reference evidence="5 6" key="1">
    <citation type="submission" date="2019-06" db="EMBL/GenBank/DDBJ databases">
        <title>Sequencing the genomes of 1000 actinobacteria strains.</title>
        <authorList>
            <person name="Klenk H.-P."/>
        </authorList>
    </citation>
    <scope>NUCLEOTIDE SEQUENCE [LARGE SCALE GENOMIC DNA]</scope>
    <source>
        <strain evidence="5 6">DSM 18935</strain>
    </source>
</reference>
<sequence length="267" mass="29281">MASIAEVREPVLTGERITLHRVHKTYSAGEQPVLKDINLEIEPGELVSLVGPSGCGKSTMLKILAGLIDFEAGEVAIGDQQPQEGRRDVGFMLQQAVLMPWRSVRENVKLPFDIAGLKGQDVEDRVDQLIELVGLDHAVEKSPWELSGGMQQRVSLARALALDPKVMLLDEPFSALDEFKREHLGLEFTHMHEYMGKTTILVTHSIPEAVMMSDRIIALGAHPGRVVADVKVDLPRPRTAGLVGTSRFQEIAQEVREALVGEDGSIA</sequence>
<dbReference type="InterPro" id="IPR050166">
    <property type="entry name" value="ABC_transporter_ATP-bind"/>
</dbReference>
<dbReference type="SMART" id="SM00382">
    <property type="entry name" value="AAA"/>
    <property type="match status" value="1"/>
</dbReference>
<dbReference type="InterPro" id="IPR003439">
    <property type="entry name" value="ABC_transporter-like_ATP-bd"/>
</dbReference>
<dbReference type="Proteomes" id="UP000315628">
    <property type="component" value="Unassembled WGS sequence"/>
</dbReference>
<keyword evidence="6" id="KW-1185">Reference proteome</keyword>
<dbReference type="CDD" id="cd03293">
    <property type="entry name" value="ABC_NrtD_SsuB_transporters"/>
    <property type="match status" value="1"/>
</dbReference>
<dbReference type="PANTHER" id="PTHR42788:SF13">
    <property type="entry name" value="ALIPHATIC SULFONATES IMPORT ATP-BINDING PROTEIN SSUB"/>
    <property type="match status" value="1"/>
</dbReference>
<dbReference type="InterPro" id="IPR017871">
    <property type="entry name" value="ABC_transporter-like_CS"/>
</dbReference>
<keyword evidence="2" id="KW-0547">Nucleotide-binding</keyword>
<evidence type="ECO:0000256" key="2">
    <source>
        <dbReference type="ARBA" id="ARBA00022741"/>
    </source>
</evidence>
<dbReference type="OrthoDB" id="8773773at2"/>
<dbReference type="Pfam" id="PF00005">
    <property type="entry name" value="ABC_tran"/>
    <property type="match status" value="1"/>
</dbReference>
<dbReference type="GO" id="GO:0005524">
    <property type="term" value="F:ATP binding"/>
    <property type="evidence" value="ECO:0007669"/>
    <property type="project" value="UniProtKB-KW"/>
</dbReference>
<gene>
    <name evidence="5" type="ORF">FB557_1053</name>
</gene>
<evidence type="ECO:0000313" key="5">
    <source>
        <dbReference type="EMBL" id="TWD15539.1"/>
    </source>
</evidence>
<comment type="caution">
    <text evidence="5">The sequence shown here is derived from an EMBL/GenBank/DDBJ whole genome shotgun (WGS) entry which is preliminary data.</text>
</comment>
<dbReference type="InterPro" id="IPR003593">
    <property type="entry name" value="AAA+_ATPase"/>
</dbReference>
<evidence type="ECO:0000259" key="4">
    <source>
        <dbReference type="PROSITE" id="PS50893"/>
    </source>
</evidence>
<dbReference type="PROSITE" id="PS50893">
    <property type="entry name" value="ABC_TRANSPORTER_2"/>
    <property type="match status" value="1"/>
</dbReference>
<evidence type="ECO:0000313" key="6">
    <source>
        <dbReference type="Proteomes" id="UP000315628"/>
    </source>
</evidence>
<evidence type="ECO:0000256" key="1">
    <source>
        <dbReference type="ARBA" id="ARBA00022448"/>
    </source>
</evidence>
<name>A0A560WCX7_9MICO</name>
<dbReference type="GO" id="GO:0016887">
    <property type="term" value="F:ATP hydrolysis activity"/>
    <property type="evidence" value="ECO:0007669"/>
    <property type="project" value="InterPro"/>
</dbReference>
<dbReference type="EMBL" id="VIUW01000002">
    <property type="protein sequence ID" value="TWD15539.1"/>
    <property type="molecule type" value="Genomic_DNA"/>
</dbReference>
<protein>
    <submittedName>
        <fullName evidence="5">NitT/TauT family transport system ATP-binding protein</fullName>
    </submittedName>
</protein>
<dbReference type="PANTHER" id="PTHR42788">
    <property type="entry name" value="TAURINE IMPORT ATP-BINDING PROTEIN-RELATED"/>
    <property type="match status" value="1"/>
</dbReference>
<dbReference type="InterPro" id="IPR027417">
    <property type="entry name" value="P-loop_NTPase"/>
</dbReference>
<accession>A0A560WCX7</accession>
<organism evidence="5 6">
    <name type="scientific">Marihabitans asiaticum</name>
    <dbReference type="NCBI Taxonomy" id="415218"/>
    <lineage>
        <taxon>Bacteria</taxon>
        <taxon>Bacillati</taxon>
        <taxon>Actinomycetota</taxon>
        <taxon>Actinomycetes</taxon>
        <taxon>Micrococcales</taxon>
        <taxon>Intrasporangiaceae</taxon>
        <taxon>Marihabitans</taxon>
    </lineage>
</organism>
<dbReference type="SUPFAM" id="SSF52540">
    <property type="entry name" value="P-loop containing nucleoside triphosphate hydrolases"/>
    <property type="match status" value="1"/>
</dbReference>
<evidence type="ECO:0000256" key="3">
    <source>
        <dbReference type="ARBA" id="ARBA00022840"/>
    </source>
</evidence>
<dbReference type="RefSeq" id="WP_144856322.1">
    <property type="nucleotide sequence ID" value="NZ_BAAAYT010000007.1"/>
</dbReference>
<dbReference type="PROSITE" id="PS00211">
    <property type="entry name" value="ABC_TRANSPORTER_1"/>
    <property type="match status" value="1"/>
</dbReference>
<proteinExistence type="predicted"/>
<feature type="domain" description="ABC transporter" evidence="4">
    <location>
        <begin position="17"/>
        <end position="246"/>
    </location>
</feature>
<keyword evidence="1" id="KW-0813">Transport</keyword>
<dbReference type="AlphaFoldDB" id="A0A560WCX7"/>
<keyword evidence="3 5" id="KW-0067">ATP-binding</keyword>
<dbReference type="Gene3D" id="3.40.50.300">
    <property type="entry name" value="P-loop containing nucleotide triphosphate hydrolases"/>
    <property type="match status" value="1"/>
</dbReference>